<protein>
    <submittedName>
        <fullName evidence="1">Uncharacterized protein</fullName>
    </submittedName>
</protein>
<sequence>MELDTSSPSVPVELDLQHSNQRVDTEHNQENCSATTSSRNQKDIVHDVEMVDVRNEGPAQNKILPKNEAFTCRTVKDEDISSTSKDIASKLKSISWQIRPSHPLISNPLSLTSFVNWTPREKPLLAPFNAPHGSSTVFRLNQRIYDEAVQYMFKTRKIRLHVSCKTSWRGTKHFLSLYSQLITKCEIFIKPHFDSEARDVLQEMVKMFGVNHAIKSIKIRLKHGVKFGPVMQPVQSDGRTLSQILAIEPEEELCSCYHYFFNRHLVFHAVPNQTFLLEPLAGLYGIEEVNFSGCIHPTFRDELRSTMMSKVKVELPVFVLNPFIGLFDDEGLLFPSYQWECLKAIVNYDNVPHEDIGEGTHWP</sequence>
<keyword evidence="2" id="KW-1185">Reference proteome</keyword>
<evidence type="ECO:0000313" key="2">
    <source>
        <dbReference type="Proteomes" id="UP000799429"/>
    </source>
</evidence>
<accession>A0A9P4S766</accession>
<dbReference type="EMBL" id="MU006103">
    <property type="protein sequence ID" value="KAF2836435.1"/>
    <property type="molecule type" value="Genomic_DNA"/>
</dbReference>
<gene>
    <name evidence="1" type="ORF">M501DRAFT_996607</name>
</gene>
<comment type="caution">
    <text evidence="1">The sequence shown here is derived from an EMBL/GenBank/DDBJ whole genome shotgun (WGS) entry which is preliminary data.</text>
</comment>
<organism evidence="1 2">
    <name type="scientific">Patellaria atrata CBS 101060</name>
    <dbReference type="NCBI Taxonomy" id="1346257"/>
    <lineage>
        <taxon>Eukaryota</taxon>
        <taxon>Fungi</taxon>
        <taxon>Dikarya</taxon>
        <taxon>Ascomycota</taxon>
        <taxon>Pezizomycotina</taxon>
        <taxon>Dothideomycetes</taxon>
        <taxon>Dothideomycetes incertae sedis</taxon>
        <taxon>Patellariales</taxon>
        <taxon>Patellariaceae</taxon>
        <taxon>Patellaria</taxon>
    </lineage>
</organism>
<reference evidence="1" key="1">
    <citation type="journal article" date="2020" name="Stud. Mycol.">
        <title>101 Dothideomycetes genomes: a test case for predicting lifestyles and emergence of pathogens.</title>
        <authorList>
            <person name="Haridas S."/>
            <person name="Albert R."/>
            <person name="Binder M."/>
            <person name="Bloem J."/>
            <person name="Labutti K."/>
            <person name="Salamov A."/>
            <person name="Andreopoulos B."/>
            <person name="Baker S."/>
            <person name="Barry K."/>
            <person name="Bills G."/>
            <person name="Bluhm B."/>
            <person name="Cannon C."/>
            <person name="Castanera R."/>
            <person name="Culley D."/>
            <person name="Daum C."/>
            <person name="Ezra D."/>
            <person name="Gonzalez J."/>
            <person name="Henrissat B."/>
            <person name="Kuo A."/>
            <person name="Liang C."/>
            <person name="Lipzen A."/>
            <person name="Lutzoni F."/>
            <person name="Magnuson J."/>
            <person name="Mondo S."/>
            <person name="Nolan M."/>
            <person name="Ohm R."/>
            <person name="Pangilinan J."/>
            <person name="Park H.-J."/>
            <person name="Ramirez L."/>
            <person name="Alfaro M."/>
            <person name="Sun H."/>
            <person name="Tritt A."/>
            <person name="Yoshinaga Y."/>
            <person name="Zwiers L.-H."/>
            <person name="Turgeon B."/>
            <person name="Goodwin S."/>
            <person name="Spatafora J."/>
            <person name="Crous P."/>
            <person name="Grigoriev I."/>
        </authorList>
    </citation>
    <scope>NUCLEOTIDE SEQUENCE</scope>
    <source>
        <strain evidence="1">CBS 101060</strain>
    </source>
</reference>
<name>A0A9P4S766_9PEZI</name>
<dbReference type="AlphaFoldDB" id="A0A9P4S766"/>
<evidence type="ECO:0000313" key="1">
    <source>
        <dbReference type="EMBL" id="KAF2836435.1"/>
    </source>
</evidence>
<dbReference type="Proteomes" id="UP000799429">
    <property type="component" value="Unassembled WGS sequence"/>
</dbReference>
<proteinExistence type="predicted"/>